<evidence type="ECO:0000259" key="6">
    <source>
        <dbReference type="PROSITE" id="PS51755"/>
    </source>
</evidence>
<dbReference type="PRINTS" id="PR00364">
    <property type="entry name" value="DISEASERSIST"/>
</dbReference>
<evidence type="ECO:0000313" key="7">
    <source>
        <dbReference type="EMBL" id="MFC5827027.1"/>
    </source>
</evidence>
<organism evidence="7 8">
    <name type="scientific">Nonomuraea insulae</name>
    <dbReference type="NCBI Taxonomy" id="1616787"/>
    <lineage>
        <taxon>Bacteria</taxon>
        <taxon>Bacillati</taxon>
        <taxon>Actinomycetota</taxon>
        <taxon>Actinomycetes</taxon>
        <taxon>Streptosporangiales</taxon>
        <taxon>Streptosporangiaceae</taxon>
        <taxon>Nonomuraea</taxon>
    </lineage>
</organism>
<dbReference type="Proteomes" id="UP001596058">
    <property type="component" value="Unassembled WGS sequence"/>
</dbReference>
<dbReference type="InterPro" id="IPR005158">
    <property type="entry name" value="BTAD"/>
</dbReference>
<evidence type="ECO:0000256" key="3">
    <source>
        <dbReference type="ARBA" id="ARBA00023125"/>
    </source>
</evidence>
<dbReference type="Gene3D" id="1.25.40.10">
    <property type="entry name" value="Tetratricopeptide repeat domain"/>
    <property type="match status" value="2"/>
</dbReference>
<dbReference type="Pfam" id="PF00931">
    <property type="entry name" value="NB-ARC"/>
    <property type="match status" value="1"/>
</dbReference>
<keyword evidence="4" id="KW-0804">Transcription</keyword>
<evidence type="ECO:0000256" key="4">
    <source>
        <dbReference type="ARBA" id="ARBA00023163"/>
    </source>
</evidence>
<dbReference type="SUPFAM" id="SSF46894">
    <property type="entry name" value="C-terminal effector domain of the bipartite response regulators"/>
    <property type="match status" value="1"/>
</dbReference>
<dbReference type="InterPro" id="IPR027417">
    <property type="entry name" value="P-loop_NTPase"/>
</dbReference>
<dbReference type="SMART" id="SM00862">
    <property type="entry name" value="Trans_reg_C"/>
    <property type="match status" value="1"/>
</dbReference>
<comment type="similarity">
    <text evidence="1">Belongs to the AfsR/DnrI/RedD regulatory family.</text>
</comment>
<protein>
    <submittedName>
        <fullName evidence="7">BTAD domain-containing putative transcriptional regulator</fullName>
    </submittedName>
</protein>
<dbReference type="Gene3D" id="3.40.50.300">
    <property type="entry name" value="P-loop containing nucleotide triphosphate hydrolases"/>
    <property type="match status" value="1"/>
</dbReference>
<dbReference type="InterPro" id="IPR002182">
    <property type="entry name" value="NB-ARC"/>
</dbReference>
<keyword evidence="3 5" id="KW-0238">DNA-binding</keyword>
<dbReference type="InterPro" id="IPR051677">
    <property type="entry name" value="AfsR-DnrI-RedD_regulator"/>
</dbReference>
<gene>
    <name evidence="7" type="ORF">ACFPZ3_24410</name>
</gene>
<evidence type="ECO:0000256" key="1">
    <source>
        <dbReference type="ARBA" id="ARBA00005820"/>
    </source>
</evidence>
<name>A0ABW1CNB8_9ACTN</name>
<dbReference type="Pfam" id="PF13424">
    <property type="entry name" value="TPR_12"/>
    <property type="match status" value="2"/>
</dbReference>
<feature type="DNA-binding region" description="OmpR/PhoB-type" evidence="5">
    <location>
        <begin position="1"/>
        <end position="95"/>
    </location>
</feature>
<dbReference type="InterPro" id="IPR001867">
    <property type="entry name" value="OmpR/PhoB-type_DNA-bd"/>
</dbReference>
<feature type="domain" description="OmpR/PhoB-type" evidence="6">
    <location>
        <begin position="1"/>
        <end position="95"/>
    </location>
</feature>
<dbReference type="Pfam" id="PF03704">
    <property type="entry name" value="BTAD"/>
    <property type="match status" value="1"/>
</dbReference>
<dbReference type="InterPro" id="IPR019734">
    <property type="entry name" value="TPR_rpt"/>
</dbReference>
<dbReference type="SUPFAM" id="SSF52540">
    <property type="entry name" value="P-loop containing nucleoside triphosphate hydrolases"/>
    <property type="match status" value="1"/>
</dbReference>
<keyword evidence="8" id="KW-1185">Reference proteome</keyword>
<dbReference type="SMART" id="SM01043">
    <property type="entry name" value="BTAD"/>
    <property type="match status" value="1"/>
</dbReference>
<dbReference type="InterPro" id="IPR011990">
    <property type="entry name" value="TPR-like_helical_dom_sf"/>
</dbReference>
<dbReference type="InterPro" id="IPR016032">
    <property type="entry name" value="Sig_transdc_resp-reg_C-effctor"/>
</dbReference>
<evidence type="ECO:0000256" key="2">
    <source>
        <dbReference type="ARBA" id="ARBA00023015"/>
    </source>
</evidence>
<dbReference type="SMART" id="SM00028">
    <property type="entry name" value="TPR"/>
    <property type="match status" value="6"/>
</dbReference>
<accession>A0ABW1CNB8</accession>
<dbReference type="PANTHER" id="PTHR35807">
    <property type="entry name" value="TRANSCRIPTIONAL REGULATOR REDD-RELATED"/>
    <property type="match status" value="1"/>
</dbReference>
<dbReference type="EMBL" id="JBHSPA010000027">
    <property type="protein sequence ID" value="MFC5827027.1"/>
    <property type="molecule type" value="Genomic_DNA"/>
</dbReference>
<keyword evidence="2" id="KW-0805">Transcription regulation</keyword>
<dbReference type="Gene3D" id="1.10.10.10">
    <property type="entry name" value="Winged helix-like DNA-binding domain superfamily/Winged helix DNA-binding domain"/>
    <property type="match status" value="1"/>
</dbReference>
<proteinExistence type="inferred from homology"/>
<comment type="caution">
    <text evidence="7">The sequence shown here is derived from an EMBL/GenBank/DDBJ whole genome shotgun (WGS) entry which is preliminary data.</text>
</comment>
<evidence type="ECO:0000256" key="5">
    <source>
        <dbReference type="PROSITE-ProRule" id="PRU01091"/>
    </source>
</evidence>
<sequence length="1032" mass="113392">MRVEFRLLGALEATVGGVSIELGGTRQRITLATLLLNADRPVTLSRLMEAIYDDEPPATSRAQVQICISGLRRLFEAHGDPNRIVTKPQGYELHAEPDEIDARVFEHLLAKARKQRDSRNLDEAIQHYRQALGLWRGPALEGIESRLLQAIAGRLTEQRITANEDCIQLELDLGLHHQLVGELAGLVSLHPLRERLIAQLMTALYRSGRQAESLQVYRDARRMMIEELGIEPNEQLQQLESAILTADESLDAPPPPTQIVLDQRLTYTSVPGMLPAGIADFIGRQSQIDEIKKRLTEPPDGAARFAVPIVAISGRAGIGKTTVAVHSAHSVSAQFPDGQLYADMHGASRPASPMQVLERFLRALGVSGSALPESLEERAEMYRMFLADRRMLIVLDDAGSESQVMPLLPGNPASAVIVTSRSRLGGLAGATQVDVDLFDSAQSIDLLSRIAGTDRVWAEPEMAAALAELCGRLPLALRIAGARMAARPHWGVEQLVERLRDEARRLDELMHGEMGIRASLSLTYEGISEPARRLFRRLAILDAHIVSAWISAALLDQPLLDVQDLLDDLVDAQLVDVVNTGRNAGVQYRFHDLIRVYARERLAAEETPAMRADALARMLSALLQLTEAARRREYGPSPASYPPIEMESPLPDELVERLVAKPIAWFERERHVLLAGIRQAAQAGFVELCWRLAMNAEAFFELRVYLDDWRETHEIALEAARSGDDKRGQAEMLYARGSLSLTEQHFDDAARDFESALALFQEVGDELQIARTTRNIAVLERMNGRMDAAMGHLEQSLKIFSTIGDQIAAAHTLHNLAQIRADSDDIDGAKMLLAEALVRSKLGGNRRVTAQVLHRMGHVHLLAGEIAIAAGAFEESLSVVQEIGDIIGEAFALHGGGVARLRQGKLQVAEPLLRQALTLADRSRHRLAEAHCLAGLGELALAAGEPAEAATRLQKAAALFRQMRTPLLEAQTLLMLHEAVDKDAATTALARVRELIEQVGEQAGGSLREQLKAASSREVRAPYVNLIADPNR</sequence>
<dbReference type="PANTHER" id="PTHR35807:SF1">
    <property type="entry name" value="TRANSCRIPTIONAL REGULATOR REDD"/>
    <property type="match status" value="1"/>
</dbReference>
<dbReference type="InterPro" id="IPR036388">
    <property type="entry name" value="WH-like_DNA-bd_sf"/>
</dbReference>
<dbReference type="Pfam" id="PF00486">
    <property type="entry name" value="Trans_reg_C"/>
    <property type="match status" value="1"/>
</dbReference>
<dbReference type="CDD" id="cd15831">
    <property type="entry name" value="BTAD"/>
    <property type="match status" value="1"/>
</dbReference>
<reference evidence="8" key="1">
    <citation type="journal article" date="2019" name="Int. J. Syst. Evol. Microbiol.">
        <title>The Global Catalogue of Microorganisms (GCM) 10K type strain sequencing project: providing services to taxonomists for standard genome sequencing and annotation.</title>
        <authorList>
            <consortium name="The Broad Institute Genomics Platform"/>
            <consortium name="The Broad Institute Genome Sequencing Center for Infectious Disease"/>
            <person name="Wu L."/>
            <person name="Ma J."/>
        </authorList>
    </citation>
    <scope>NUCLEOTIDE SEQUENCE [LARGE SCALE GENOMIC DNA]</scope>
    <source>
        <strain evidence="8">CCUG 53903</strain>
    </source>
</reference>
<evidence type="ECO:0000313" key="8">
    <source>
        <dbReference type="Proteomes" id="UP001596058"/>
    </source>
</evidence>
<dbReference type="RefSeq" id="WP_379516528.1">
    <property type="nucleotide sequence ID" value="NZ_JBHSPA010000027.1"/>
</dbReference>
<dbReference type="PROSITE" id="PS51755">
    <property type="entry name" value="OMPR_PHOB"/>
    <property type="match status" value="1"/>
</dbReference>
<dbReference type="SUPFAM" id="SSF48452">
    <property type="entry name" value="TPR-like"/>
    <property type="match status" value="3"/>
</dbReference>